<dbReference type="HOGENOM" id="CLU_004317_2_1_10"/>
<comment type="similarity">
    <text evidence="12 13">Belongs to the TonB-dependent receptor family.</text>
</comment>
<dbReference type="PANTHER" id="PTHR30069:SF29">
    <property type="entry name" value="HEMOGLOBIN AND HEMOGLOBIN-HAPTOGLOBIN-BINDING PROTEIN 1-RELATED"/>
    <property type="match status" value="1"/>
</dbReference>
<dbReference type="InterPro" id="IPR036942">
    <property type="entry name" value="Beta-barrel_TonB_sf"/>
</dbReference>
<evidence type="ECO:0000256" key="13">
    <source>
        <dbReference type="RuleBase" id="RU003357"/>
    </source>
</evidence>
<keyword evidence="9 12" id="KW-0472">Membrane</keyword>
<evidence type="ECO:0000256" key="12">
    <source>
        <dbReference type="PROSITE-ProRule" id="PRU01360"/>
    </source>
</evidence>
<reference evidence="17" key="1">
    <citation type="submission" date="2011-09" db="EMBL/GenBank/DDBJ databases">
        <title>The permanent draft genome of Mucilaginibacter paludis DSM 18603.</title>
        <authorList>
            <consortium name="US DOE Joint Genome Institute (JGI-PGF)"/>
            <person name="Lucas S."/>
            <person name="Han J."/>
            <person name="Lapidus A."/>
            <person name="Bruce D."/>
            <person name="Goodwin L."/>
            <person name="Pitluck S."/>
            <person name="Peters L."/>
            <person name="Kyrpides N."/>
            <person name="Mavromatis K."/>
            <person name="Ivanova N."/>
            <person name="Mikhailova N."/>
            <person name="Held B."/>
            <person name="Detter J.C."/>
            <person name="Tapia R."/>
            <person name="Han C."/>
            <person name="Land M."/>
            <person name="Hauser L."/>
            <person name="Markowitz V."/>
            <person name="Cheng J.-F."/>
            <person name="Hugenholtz P."/>
            <person name="Woyke T."/>
            <person name="Wu D."/>
            <person name="Tindall B."/>
            <person name="Brambilla E."/>
            <person name="Klenk H.-P."/>
            <person name="Eisen J.A."/>
        </authorList>
    </citation>
    <scope>NUCLEOTIDE SEQUENCE [LARGE SCALE GENOMIC DNA]</scope>
    <source>
        <strain evidence="17">DSM 18603</strain>
    </source>
</reference>
<evidence type="ECO:0000256" key="10">
    <source>
        <dbReference type="ARBA" id="ARBA00023170"/>
    </source>
</evidence>
<evidence type="ECO:0000256" key="9">
    <source>
        <dbReference type="ARBA" id="ARBA00023136"/>
    </source>
</evidence>
<dbReference type="InterPro" id="IPR023997">
    <property type="entry name" value="TonB-dep_OMP_SusC/RagA_CS"/>
</dbReference>
<evidence type="ECO:0000256" key="3">
    <source>
        <dbReference type="ARBA" id="ARBA00022452"/>
    </source>
</evidence>
<dbReference type="InterPro" id="IPR011662">
    <property type="entry name" value="Secretin/TonB_short_N"/>
</dbReference>
<dbReference type="Gene3D" id="2.40.170.20">
    <property type="entry name" value="TonB-dependent receptor, beta-barrel domain"/>
    <property type="match status" value="1"/>
</dbReference>
<comment type="subcellular location">
    <subcellularLocation>
        <location evidence="1 12">Cell outer membrane</location>
        <topology evidence="1 12">Multi-pass membrane protein</topology>
    </subcellularLocation>
</comment>
<dbReference type="PANTHER" id="PTHR30069">
    <property type="entry name" value="TONB-DEPENDENT OUTER MEMBRANE RECEPTOR"/>
    <property type="match status" value="1"/>
</dbReference>
<evidence type="ECO:0000256" key="6">
    <source>
        <dbReference type="ARBA" id="ARBA00022729"/>
    </source>
</evidence>
<dbReference type="Proteomes" id="UP000002774">
    <property type="component" value="Chromosome"/>
</dbReference>
<proteinExistence type="inferred from homology"/>
<feature type="domain" description="TonB-dependent receptor-like beta-barrel" evidence="14">
    <location>
        <begin position="556"/>
        <end position="980"/>
    </location>
</feature>
<evidence type="ECO:0000259" key="15">
    <source>
        <dbReference type="Pfam" id="PF07660"/>
    </source>
</evidence>
<organism evidence="17 18">
    <name type="scientific">Mucilaginibacter paludis DSM 18603</name>
    <dbReference type="NCBI Taxonomy" id="714943"/>
    <lineage>
        <taxon>Bacteria</taxon>
        <taxon>Pseudomonadati</taxon>
        <taxon>Bacteroidota</taxon>
        <taxon>Sphingobacteriia</taxon>
        <taxon>Sphingobacteriales</taxon>
        <taxon>Sphingobacteriaceae</taxon>
        <taxon>Mucilaginibacter</taxon>
    </lineage>
</organism>
<dbReference type="eggNOG" id="COG1629">
    <property type="taxonomic scope" value="Bacteria"/>
</dbReference>
<dbReference type="GO" id="GO:0044718">
    <property type="term" value="P:siderophore transmembrane transport"/>
    <property type="evidence" value="ECO:0007669"/>
    <property type="project" value="TreeGrafter"/>
</dbReference>
<keyword evidence="2 12" id="KW-0813">Transport</keyword>
<keyword evidence="6" id="KW-0732">Signal</keyword>
<evidence type="ECO:0000313" key="17">
    <source>
        <dbReference type="EMBL" id="EHQ31201.1"/>
    </source>
</evidence>
<evidence type="ECO:0000256" key="1">
    <source>
        <dbReference type="ARBA" id="ARBA00004571"/>
    </source>
</evidence>
<dbReference type="InterPro" id="IPR012910">
    <property type="entry name" value="Plug_dom"/>
</dbReference>
<dbReference type="NCBIfam" id="TIGR04056">
    <property type="entry name" value="OMP_RagA_SusC"/>
    <property type="match status" value="1"/>
</dbReference>
<feature type="domain" description="Secretin/TonB short N-terminal" evidence="15">
    <location>
        <begin position="70"/>
        <end position="120"/>
    </location>
</feature>
<keyword evidence="5 12" id="KW-0812">Transmembrane</keyword>
<protein>
    <submittedName>
        <fullName evidence="17">TonB-dependent receptor plug</fullName>
    </submittedName>
</protein>
<dbReference type="InterPro" id="IPR000531">
    <property type="entry name" value="Beta-barrel_TonB"/>
</dbReference>
<evidence type="ECO:0000256" key="8">
    <source>
        <dbReference type="ARBA" id="ARBA00023077"/>
    </source>
</evidence>
<dbReference type="Gene3D" id="2.60.40.1120">
    <property type="entry name" value="Carboxypeptidase-like, regulatory domain"/>
    <property type="match status" value="1"/>
</dbReference>
<dbReference type="Gene3D" id="2.170.130.10">
    <property type="entry name" value="TonB-dependent receptor, plug domain"/>
    <property type="match status" value="1"/>
</dbReference>
<dbReference type="Pfam" id="PF07715">
    <property type="entry name" value="Plug"/>
    <property type="match status" value="1"/>
</dbReference>
<dbReference type="eggNOG" id="COG4771">
    <property type="taxonomic scope" value="Bacteria"/>
</dbReference>
<dbReference type="PROSITE" id="PS52016">
    <property type="entry name" value="TONB_DEPENDENT_REC_3"/>
    <property type="match status" value="1"/>
</dbReference>
<keyword evidence="18" id="KW-1185">Reference proteome</keyword>
<accession>H1YBE7</accession>
<dbReference type="EMBL" id="CM001403">
    <property type="protein sequence ID" value="EHQ31201.1"/>
    <property type="molecule type" value="Genomic_DNA"/>
</dbReference>
<keyword evidence="8 13" id="KW-0798">TonB box</keyword>
<evidence type="ECO:0000313" key="18">
    <source>
        <dbReference type="Proteomes" id="UP000002774"/>
    </source>
</evidence>
<dbReference type="Gene3D" id="3.55.50.30">
    <property type="match status" value="1"/>
</dbReference>
<evidence type="ECO:0000259" key="16">
    <source>
        <dbReference type="Pfam" id="PF07715"/>
    </source>
</evidence>
<keyword evidence="11 12" id="KW-0998">Cell outer membrane</keyword>
<evidence type="ECO:0000256" key="4">
    <source>
        <dbReference type="ARBA" id="ARBA00022496"/>
    </source>
</evidence>
<dbReference type="Pfam" id="PF13715">
    <property type="entry name" value="CarbopepD_reg_2"/>
    <property type="match status" value="1"/>
</dbReference>
<evidence type="ECO:0000256" key="2">
    <source>
        <dbReference type="ARBA" id="ARBA00022448"/>
    </source>
</evidence>
<dbReference type="InterPro" id="IPR037066">
    <property type="entry name" value="Plug_dom_sf"/>
</dbReference>
<dbReference type="Pfam" id="PF07660">
    <property type="entry name" value="STN"/>
    <property type="match status" value="1"/>
</dbReference>
<evidence type="ECO:0000256" key="7">
    <source>
        <dbReference type="ARBA" id="ARBA00023004"/>
    </source>
</evidence>
<keyword evidence="3 12" id="KW-1134">Transmembrane beta strand</keyword>
<dbReference type="InterPro" id="IPR008969">
    <property type="entry name" value="CarboxyPept-like_regulatory"/>
</dbReference>
<dbReference type="InterPro" id="IPR023996">
    <property type="entry name" value="TonB-dep_OMP_SusC/RagA"/>
</dbReference>
<keyword evidence="4" id="KW-0410">Iron transport</keyword>
<name>H1YBE7_9SPHI</name>
<sequence>MQFNQSRKGPAQEVFPYSKIFLVMKLTFILLIVACLHLSAKTSAQHISINEKNAPLSKLLTIIKNQSGQSIFYDNTLIKKVYVENVYLRDATLEQALTLVLKGQPFTYTIVDHTVVISTKGSANPIANIPVRITGTVTDNEGNPVPGVTISIKGTTHAAVSDTKGNYGIMAEEGQTLVFSFIGFKKTEVLVSGKHVINVKLVQDATRLNDVVVTALGIKREEKSLGFAAQTLKSNAVEDAKTNNWVNSLSGKVAGLNIQGTGSGPIGSSRITLRGENSLNLDNNQALIVLDGVPVNSKVTGTGFKAHLAADSPVDFGSDVSDINPDDIESITVLKGPGATALYGSRAAGGALIITTKSGARKESGLGITYNLNVSIDQVNRWPDYQYEYGEGRTTAYYSYGDSPDGINTSTNAAAGRAWGPKFNGQSYFQYDPNTPDNKATVRTPWVAYKDYVKGFFQTGSTVTNNLSIEGGDEKSSARLSLSHLDNKWIIPNTGFARTSVALSVNHKMTDKLKISAKANYTNKNSDNLPSAGYNNQTLMYFLAIGTAANIDHNWFKPYWQPGLTGVAQKNPFNPGPDNPYIDIYEDLNKLSKNGFIGTVSANYQFNSKLELMLRTSLDMSSEFRSQQRPYSITKYPKGSYREENVYSYEANNDLLLTYKDKIGKKIKYSINAGANALTTDYNFAGMYADQLAQPGVYQLSNSLDPAVADPQRTKKAVNSLYAATQWSYNDAFFLDLTGRNDWSSTLPYKNNSFFYPSISTSFSLGDIFSLPKQVSFAKLRLSYAQVGNDTRPYQTSKYYDKIYSNSFTSPTTLYNPTLKPEITSSYEAGLDLRLFNNRLSTDIAVYRNSSRNQILAIPLDPTSGYANALVNAGLIESNGVEVQLKGTPVLKSNFRWNTTLNWSENRSYVRELTNSLNNYVIYSHDGNVTIEARVGGRMGDLYGLGYQRSPEGKVIYNSTGLPAPLNPTSKLLGNAFPDWKVGLLNEFSIKKVKFSFLLDYQHGGKMFSQTNHKNNTLGKTKVTLPGRDNGIVGDGVVLGADGVYRPNTVSVSASSYYENYYAINNAENNIFDTSYLKLREVRIEFNLALALLTRAGLKQTSVAIYGRDLFDITKYPGFDPEGGNLNSGTLTPGVELMQFPSPRTMGINLTFKL</sequence>
<dbReference type="STRING" id="714943.Mucpa_7158"/>
<gene>
    <name evidence="17" type="ORF">Mucpa_7158</name>
</gene>
<evidence type="ECO:0000256" key="11">
    <source>
        <dbReference type="ARBA" id="ARBA00023237"/>
    </source>
</evidence>
<dbReference type="GO" id="GO:0009279">
    <property type="term" value="C:cell outer membrane"/>
    <property type="evidence" value="ECO:0007669"/>
    <property type="project" value="UniProtKB-SubCell"/>
</dbReference>
<evidence type="ECO:0000259" key="14">
    <source>
        <dbReference type="Pfam" id="PF00593"/>
    </source>
</evidence>
<keyword evidence="10 17" id="KW-0675">Receptor</keyword>
<dbReference type="InterPro" id="IPR039426">
    <property type="entry name" value="TonB-dep_rcpt-like"/>
</dbReference>
<dbReference type="RefSeq" id="WP_008513487.1">
    <property type="nucleotide sequence ID" value="NZ_CM001403.1"/>
</dbReference>
<feature type="domain" description="TonB-dependent receptor plug" evidence="16">
    <location>
        <begin position="225"/>
        <end position="351"/>
    </location>
</feature>
<dbReference type="SUPFAM" id="SSF56935">
    <property type="entry name" value="Porins"/>
    <property type="match status" value="1"/>
</dbReference>
<dbReference type="SUPFAM" id="SSF49464">
    <property type="entry name" value="Carboxypeptidase regulatory domain-like"/>
    <property type="match status" value="1"/>
</dbReference>
<dbReference type="Pfam" id="PF00593">
    <property type="entry name" value="TonB_dep_Rec_b-barrel"/>
    <property type="match status" value="1"/>
</dbReference>
<keyword evidence="7" id="KW-0408">Iron</keyword>
<dbReference type="GO" id="GO:0015344">
    <property type="term" value="F:siderophore uptake transmembrane transporter activity"/>
    <property type="evidence" value="ECO:0007669"/>
    <property type="project" value="TreeGrafter"/>
</dbReference>
<evidence type="ECO:0000256" key="5">
    <source>
        <dbReference type="ARBA" id="ARBA00022692"/>
    </source>
</evidence>
<dbReference type="AlphaFoldDB" id="H1YBE7"/>
<keyword evidence="4" id="KW-0406">Ion transport</keyword>
<dbReference type="NCBIfam" id="TIGR04057">
    <property type="entry name" value="SusC_RagA_signa"/>
    <property type="match status" value="1"/>
</dbReference>